<dbReference type="EMBL" id="BARS01015547">
    <property type="protein sequence ID" value="GAF91682.1"/>
    <property type="molecule type" value="Genomic_DNA"/>
</dbReference>
<evidence type="ECO:0008006" key="3">
    <source>
        <dbReference type="Google" id="ProtNLM"/>
    </source>
</evidence>
<name>X0TU35_9ZZZZ</name>
<dbReference type="AlphaFoldDB" id="X0TU35"/>
<feature type="region of interest" description="Disordered" evidence="1">
    <location>
        <begin position="67"/>
        <end position="86"/>
    </location>
</feature>
<evidence type="ECO:0000313" key="2">
    <source>
        <dbReference type="EMBL" id="GAF91682.1"/>
    </source>
</evidence>
<gene>
    <name evidence="2" type="ORF">S01H1_25706</name>
</gene>
<feature type="non-terminal residue" evidence="2">
    <location>
        <position position="1"/>
    </location>
</feature>
<comment type="caution">
    <text evidence="2">The sequence shown here is derived from an EMBL/GenBank/DDBJ whole genome shotgun (WGS) entry which is preliminary data.</text>
</comment>
<dbReference type="Gene3D" id="2.60.120.260">
    <property type="entry name" value="Galactose-binding domain-like"/>
    <property type="match status" value="1"/>
</dbReference>
<organism evidence="2">
    <name type="scientific">marine sediment metagenome</name>
    <dbReference type="NCBI Taxonomy" id="412755"/>
    <lineage>
        <taxon>unclassified sequences</taxon>
        <taxon>metagenomes</taxon>
        <taxon>ecological metagenomes</taxon>
    </lineage>
</organism>
<sequence length="284" mass="30915">DPTFNISGDGYNHNWIGTGTQIKTGLIFGNVQIPKGATILKANISMRGFGNDGDATARIHGFAQNNPPAFSSDGANKPSTRPLTSGNVDWPNTWTFTWQTFTTPDISKIVQEIVGRSGWSDGNNMGFVLSNPSGTGTNWSIVDYAGGIGHEIDLEVTFTTRTNMLTNGGFELGTYSPGGEPDGWQRDAFNYSNAEFTWDNTQSHVGEKSVKISASIPNDARWIQIVPVHTNTDYRLSGWIKTIEVNGEGPGTAGANIGLYGTWDHTTGLVRTNDWTYVYMDFNS</sequence>
<accession>X0TU35</accession>
<protein>
    <recommendedName>
        <fullName evidence="3">CBM-cenC domain-containing protein</fullName>
    </recommendedName>
</protein>
<proteinExistence type="predicted"/>
<reference evidence="2" key="1">
    <citation type="journal article" date="2014" name="Front. Microbiol.">
        <title>High frequency of phylogenetically diverse reductive dehalogenase-homologous genes in deep subseafloor sedimentary metagenomes.</title>
        <authorList>
            <person name="Kawai M."/>
            <person name="Futagami T."/>
            <person name="Toyoda A."/>
            <person name="Takaki Y."/>
            <person name="Nishi S."/>
            <person name="Hori S."/>
            <person name="Arai W."/>
            <person name="Tsubouchi T."/>
            <person name="Morono Y."/>
            <person name="Uchiyama I."/>
            <person name="Ito T."/>
            <person name="Fujiyama A."/>
            <person name="Inagaki F."/>
            <person name="Takami H."/>
        </authorList>
    </citation>
    <scope>NUCLEOTIDE SEQUENCE</scope>
    <source>
        <strain evidence="2">Expedition CK06-06</strain>
    </source>
</reference>
<evidence type="ECO:0000256" key="1">
    <source>
        <dbReference type="SAM" id="MobiDB-lite"/>
    </source>
</evidence>
<feature type="non-terminal residue" evidence="2">
    <location>
        <position position="284"/>
    </location>
</feature>